<organism evidence="2">
    <name type="scientific">Streptomyces sp. R33</name>
    <dbReference type="NCBI Taxonomy" id="3238629"/>
    <lineage>
        <taxon>Bacteria</taxon>
        <taxon>Bacillati</taxon>
        <taxon>Actinomycetota</taxon>
        <taxon>Actinomycetes</taxon>
        <taxon>Kitasatosporales</taxon>
        <taxon>Streptomycetaceae</taxon>
        <taxon>Streptomyces</taxon>
    </lineage>
</organism>
<evidence type="ECO:0000259" key="1">
    <source>
        <dbReference type="SMART" id="SM00829"/>
    </source>
</evidence>
<dbReference type="SUPFAM" id="SSF51735">
    <property type="entry name" value="NAD(P)-binding Rossmann-fold domains"/>
    <property type="match status" value="1"/>
</dbReference>
<dbReference type="CDD" id="cd05289">
    <property type="entry name" value="MDR_like_2"/>
    <property type="match status" value="1"/>
</dbReference>
<dbReference type="GO" id="GO:0016491">
    <property type="term" value="F:oxidoreductase activity"/>
    <property type="evidence" value="ECO:0007669"/>
    <property type="project" value="UniProtKB-KW"/>
</dbReference>
<gene>
    <name evidence="2" type="ORF">AB5J51_34575</name>
</gene>
<sequence>MRAMAYETYGGTEVLTETRLPMPKLAPGELLVRVKCASVNPVDWKIMSGGLDALMDVVYPVVPGWDVAGTVERVGIDTPEFSVGDEVMAYARKDYVHGGTFAEYVSVPVRAAAAKPASLSWHEAAGLPLAGLTAYQLLTRLATGKDDTVLIHGAAGGVGSFGVQIARALGARVIGTASPRNHDRLRDLGCEPVEYGDGLVDRVRALAPDGITVAADFVGGVLDVTQAVLANGGRHASIADHTVLGAGGQWMWVRPDAEGLAELARLTESGQLTVTIAKTFPLSELAAAFEFSQTGRAAGKIILEV</sequence>
<name>A0AB39YHX5_9ACTN</name>
<protein>
    <submittedName>
        <fullName evidence="2">NADP-dependent oxidoreductase</fullName>
        <ecNumber evidence="2">1.-.-.-</ecNumber>
    </submittedName>
</protein>
<dbReference type="GO" id="GO:0008270">
    <property type="term" value="F:zinc ion binding"/>
    <property type="evidence" value="ECO:0007669"/>
    <property type="project" value="InterPro"/>
</dbReference>
<dbReference type="InterPro" id="IPR020843">
    <property type="entry name" value="ER"/>
</dbReference>
<accession>A0AB39YHX5</accession>
<dbReference type="AlphaFoldDB" id="A0AB39YHX5"/>
<dbReference type="PROSITE" id="PS01162">
    <property type="entry name" value="QOR_ZETA_CRYSTAL"/>
    <property type="match status" value="1"/>
</dbReference>
<dbReference type="EMBL" id="CP165727">
    <property type="protein sequence ID" value="XDV69116.1"/>
    <property type="molecule type" value="Genomic_DNA"/>
</dbReference>
<dbReference type="Pfam" id="PF08240">
    <property type="entry name" value="ADH_N"/>
    <property type="match status" value="1"/>
</dbReference>
<dbReference type="InterPro" id="IPR002364">
    <property type="entry name" value="Quin_OxRdtase/zeta-crystal_CS"/>
</dbReference>
<dbReference type="PANTHER" id="PTHR44013:SF1">
    <property type="entry name" value="ZINC-TYPE ALCOHOL DEHYDROGENASE-LIKE PROTEIN C16A3.02C"/>
    <property type="match status" value="1"/>
</dbReference>
<dbReference type="EC" id="1.-.-.-" evidence="2"/>
<dbReference type="Pfam" id="PF13602">
    <property type="entry name" value="ADH_zinc_N_2"/>
    <property type="match status" value="1"/>
</dbReference>
<dbReference type="SUPFAM" id="SSF50129">
    <property type="entry name" value="GroES-like"/>
    <property type="match status" value="1"/>
</dbReference>
<dbReference type="Gene3D" id="3.40.50.720">
    <property type="entry name" value="NAD(P)-binding Rossmann-like Domain"/>
    <property type="match status" value="1"/>
</dbReference>
<feature type="domain" description="Enoyl reductase (ER)" evidence="1">
    <location>
        <begin position="10"/>
        <end position="303"/>
    </location>
</feature>
<reference evidence="2" key="1">
    <citation type="submission" date="2024-08" db="EMBL/GenBank/DDBJ databases">
        <authorList>
            <person name="Yu S.T."/>
        </authorList>
    </citation>
    <scope>NUCLEOTIDE SEQUENCE</scope>
    <source>
        <strain evidence="2">R33</strain>
    </source>
</reference>
<dbReference type="InterPro" id="IPR052733">
    <property type="entry name" value="Chloroplast_QOR"/>
</dbReference>
<keyword evidence="2" id="KW-0560">Oxidoreductase</keyword>
<dbReference type="InterPro" id="IPR013154">
    <property type="entry name" value="ADH-like_N"/>
</dbReference>
<dbReference type="RefSeq" id="WP_107093521.1">
    <property type="nucleotide sequence ID" value="NZ_CP165727.1"/>
</dbReference>
<dbReference type="InterPro" id="IPR036291">
    <property type="entry name" value="NAD(P)-bd_dom_sf"/>
</dbReference>
<evidence type="ECO:0000313" key="2">
    <source>
        <dbReference type="EMBL" id="XDV69116.1"/>
    </source>
</evidence>
<dbReference type="SMART" id="SM00829">
    <property type="entry name" value="PKS_ER"/>
    <property type="match status" value="1"/>
</dbReference>
<dbReference type="Gene3D" id="3.90.180.10">
    <property type="entry name" value="Medium-chain alcohol dehydrogenases, catalytic domain"/>
    <property type="match status" value="1"/>
</dbReference>
<dbReference type="PANTHER" id="PTHR44013">
    <property type="entry name" value="ZINC-TYPE ALCOHOL DEHYDROGENASE-LIKE PROTEIN C16A3.02C"/>
    <property type="match status" value="1"/>
</dbReference>
<dbReference type="InterPro" id="IPR011032">
    <property type="entry name" value="GroES-like_sf"/>
</dbReference>
<proteinExistence type="predicted"/>